<reference evidence="2 3" key="1">
    <citation type="journal article" date="2023" name="Elife">
        <title>Identification of key yeast species and microbe-microbe interactions impacting larval growth of Drosophila in the wild.</title>
        <authorList>
            <person name="Mure A."/>
            <person name="Sugiura Y."/>
            <person name="Maeda R."/>
            <person name="Honda K."/>
            <person name="Sakurai N."/>
            <person name="Takahashi Y."/>
            <person name="Watada M."/>
            <person name="Katoh T."/>
            <person name="Gotoh A."/>
            <person name="Gotoh Y."/>
            <person name="Taniguchi I."/>
            <person name="Nakamura K."/>
            <person name="Hayashi T."/>
            <person name="Katayama T."/>
            <person name="Uemura T."/>
            <person name="Hattori Y."/>
        </authorList>
    </citation>
    <scope>NUCLEOTIDE SEQUENCE [LARGE SCALE GENOMIC DNA]</scope>
    <source>
        <strain evidence="2 3">PK-24</strain>
    </source>
</reference>
<protein>
    <submittedName>
        <fullName evidence="2">Uncharacterized protein</fullName>
    </submittedName>
</protein>
<sequence length="386" mass="44216">MARNTNSSRQSSESPGLTEWNIIDQLETDEAKQDGVNKINDKVDKKEDIYETTDAYTSGVETDFISDNYTSGVETDYTTDNYTSGVETDYETDNYTSGVETDYENTFERPTQSTSRTKSKRSSNSSKSNKSYPFAKELKIFINSHPSIYEFIQASLGIALLLLSIDFSSRLFSTLKYGYYDFLIETKTYPFFGLPNNPVFTVKHEEKCNLIYQNCQNIIDNCYYKTSNMDKCLVEYISIIDQDAKFCKWNVESILHTQKDHLFLLSFSKSIKNFADSSKDTLNSVVNDYVIGGSKKGVNYLSQKMTKEELNKGVDYASKGFKKVGEVFQNEYTKEAYDKTLKGVDLTGKVIVDSTKQGIEYIKGIDYHQQYKDTEKYIADKFASWF</sequence>
<feature type="region of interest" description="Disordered" evidence="1">
    <location>
        <begin position="80"/>
        <end position="130"/>
    </location>
</feature>
<accession>A0AAV5QXG7</accession>
<dbReference type="Proteomes" id="UP001378960">
    <property type="component" value="Unassembled WGS sequence"/>
</dbReference>
<keyword evidence="3" id="KW-1185">Reference proteome</keyword>
<dbReference type="EMBL" id="BTGB01000001">
    <property type="protein sequence ID" value="GMM43697.1"/>
    <property type="molecule type" value="Genomic_DNA"/>
</dbReference>
<evidence type="ECO:0000313" key="3">
    <source>
        <dbReference type="Proteomes" id="UP001378960"/>
    </source>
</evidence>
<gene>
    <name evidence="2" type="ORF">DAPK24_002720</name>
</gene>
<proteinExistence type="predicted"/>
<dbReference type="AlphaFoldDB" id="A0AAV5QXG7"/>
<name>A0AAV5QXG7_PICKL</name>
<evidence type="ECO:0000256" key="1">
    <source>
        <dbReference type="SAM" id="MobiDB-lite"/>
    </source>
</evidence>
<organism evidence="2 3">
    <name type="scientific">Pichia kluyveri</name>
    <name type="common">Yeast</name>
    <dbReference type="NCBI Taxonomy" id="36015"/>
    <lineage>
        <taxon>Eukaryota</taxon>
        <taxon>Fungi</taxon>
        <taxon>Dikarya</taxon>
        <taxon>Ascomycota</taxon>
        <taxon>Saccharomycotina</taxon>
        <taxon>Pichiomycetes</taxon>
        <taxon>Pichiales</taxon>
        <taxon>Pichiaceae</taxon>
        <taxon>Pichia</taxon>
    </lineage>
</organism>
<comment type="caution">
    <text evidence="2">The sequence shown here is derived from an EMBL/GenBank/DDBJ whole genome shotgun (WGS) entry which is preliminary data.</text>
</comment>
<evidence type="ECO:0000313" key="2">
    <source>
        <dbReference type="EMBL" id="GMM43697.1"/>
    </source>
</evidence>